<protein>
    <recommendedName>
        <fullName evidence="2">PH domain-containing protein</fullName>
    </recommendedName>
</protein>
<organism evidence="3 4">
    <name type="scientific">Rhizopus stolonifer</name>
    <name type="common">Rhizopus nigricans</name>
    <dbReference type="NCBI Taxonomy" id="4846"/>
    <lineage>
        <taxon>Eukaryota</taxon>
        <taxon>Fungi</taxon>
        <taxon>Fungi incertae sedis</taxon>
        <taxon>Mucoromycota</taxon>
        <taxon>Mucoromycotina</taxon>
        <taxon>Mucoromycetes</taxon>
        <taxon>Mucorales</taxon>
        <taxon>Mucorineae</taxon>
        <taxon>Rhizopodaceae</taxon>
        <taxon>Rhizopus</taxon>
    </lineage>
</organism>
<feature type="non-terminal residue" evidence="3">
    <location>
        <position position="1"/>
    </location>
</feature>
<feature type="compositionally biased region" description="Polar residues" evidence="1">
    <location>
        <begin position="283"/>
        <end position="294"/>
    </location>
</feature>
<feature type="domain" description="PH" evidence="2">
    <location>
        <begin position="1"/>
        <end position="85"/>
    </location>
</feature>
<dbReference type="STRING" id="4846.A0A367KTK4"/>
<keyword evidence="4" id="KW-1185">Reference proteome</keyword>
<name>A0A367KTK4_RHIST</name>
<dbReference type="SUPFAM" id="SSF50729">
    <property type="entry name" value="PH domain-like"/>
    <property type="match status" value="1"/>
</dbReference>
<proteinExistence type="predicted"/>
<comment type="caution">
    <text evidence="3">The sequence shown here is derived from an EMBL/GenBank/DDBJ whole genome shotgun (WGS) entry which is preliminary data.</text>
</comment>
<evidence type="ECO:0000313" key="3">
    <source>
        <dbReference type="EMBL" id="RCI05531.1"/>
    </source>
</evidence>
<dbReference type="EMBL" id="PJQM01000365">
    <property type="protein sequence ID" value="RCI05531.1"/>
    <property type="molecule type" value="Genomic_DNA"/>
</dbReference>
<dbReference type="Gene3D" id="2.30.29.30">
    <property type="entry name" value="Pleckstrin-homology domain (PH domain)/Phosphotyrosine-binding domain (PTB)"/>
    <property type="match status" value="1"/>
</dbReference>
<evidence type="ECO:0000256" key="1">
    <source>
        <dbReference type="SAM" id="MobiDB-lite"/>
    </source>
</evidence>
<reference evidence="3 4" key="1">
    <citation type="journal article" date="2018" name="G3 (Bethesda)">
        <title>Phylogenetic and Phylogenomic Definition of Rhizopus Species.</title>
        <authorList>
            <person name="Gryganskyi A.P."/>
            <person name="Golan J."/>
            <person name="Dolatabadi S."/>
            <person name="Mondo S."/>
            <person name="Robb S."/>
            <person name="Idnurm A."/>
            <person name="Muszewska A."/>
            <person name="Steczkiewicz K."/>
            <person name="Masonjones S."/>
            <person name="Liao H.L."/>
            <person name="Gajdeczka M.T."/>
            <person name="Anike F."/>
            <person name="Vuek A."/>
            <person name="Anishchenko I.M."/>
            <person name="Voigt K."/>
            <person name="de Hoog G.S."/>
            <person name="Smith M.E."/>
            <person name="Heitman J."/>
            <person name="Vilgalys R."/>
            <person name="Stajich J.E."/>
        </authorList>
    </citation>
    <scope>NUCLEOTIDE SEQUENCE [LARGE SCALE GENOMIC DNA]</scope>
    <source>
        <strain evidence="3 4">LSU 92-RS-03</strain>
    </source>
</reference>
<evidence type="ECO:0000313" key="4">
    <source>
        <dbReference type="Proteomes" id="UP000253551"/>
    </source>
</evidence>
<dbReference type="OrthoDB" id="1716625at2759"/>
<feature type="region of interest" description="Disordered" evidence="1">
    <location>
        <begin position="270"/>
        <end position="294"/>
    </location>
</feature>
<gene>
    <name evidence="3" type="ORF">CU098_013472</name>
</gene>
<dbReference type="InterPro" id="IPR011993">
    <property type="entry name" value="PH-like_dom_sf"/>
</dbReference>
<dbReference type="InterPro" id="IPR001849">
    <property type="entry name" value="PH_domain"/>
</dbReference>
<dbReference type="AlphaFoldDB" id="A0A367KTK4"/>
<dbReference type="Proteomes" id="UP000253551">
    <property type="component" value="Unassembled WGS sequence"/>
</dbReference>
<dbReference type="PROSITE" id="PS50003">
    <property type="entry name" value="PH_DOMAIN"/>
    <property type="match status" value="1"/>
</dbReference>
<sequence>VSKPRYLGCFVFPTYMIMVRPKKATTYEPKHWFPLRLADFENLEDIEGQRENSFIVRCKKHTFIFGATCGQEKQLWVKKIQEAIEGAKERPLENLILSSLSGVTPPKPSNLRLSRSFTQTLSDKSSDSLIRRSMSQAGLEDPVPCHLVKRYSADYATRKKTELKPRNNSETYAKPDLFQGMPRRRPSSLDLLAENMFGKMSSQLKNNHQQALRLNVDHKLRDVCTQEYLSSRAWYMRYTYSPSQEGTVDGLKKKKSTSLIRHSVSNFSIIHRRNEAKPESDEGSQTETQGTESSLQQETFDCTFNLSPPSVVDSQSSVTTFKKKKKALAERMLRRITSIRQIKTTDWNVSGDTLKCDMSEEKKIFPKLRHENPLMQSKEHTMTAFSYASTPSTRKKTSWKTRLRQSKLLFMPDL</sequence>
<accession>A0A367KTK4</accession>
<evidence type="ECO:0000259" key="2">
    <source>
        <dbReference type="PROSITE" id="PS50003"/>
    </source>
</evidence>